<proteinExistence type="predicted"/>
<name>A0A5C3L7G4_COPMA</name>
<organism evidence="3 4">
    <name type="scientific">Coprinopsis marcescibilis</name>
    <name type="common">Agaric fungus</name>
    <name type="synonym">Psathyrella marcescibilis</name>
    <dbReference type="NCBI Taxonomy" id="230819"/>
    <lineage>
        <taxon>Eukaryota</taxon>
        <taxon>Fungi</taxon>
        <taxon>Dikarya</taxon>
        <taxon>Basidiomycota</taxon>
        <taxon>Agaricomycotina</taxon>
        <taxon>Agaricomycetes</taxon>
        <taxon>Agaricomycetidae</taxon>
        <taxon>Agaricales</taxon>
        <taxon>Agaricineae</taxon>
        <taxon>Psathyrellaceae</taxon>
        <taxon>Coprinopsis</taxon>
    </lineage>
</organism>
<feature type="compositionally biased region" description="Basic residues" evidence="1">
    <location>
        <begin position="925"/>
        <end position="940"/>
    </location>
</feature>
<feature type="region of interest" description="Disordered" evidence="1">
    <location>
        <begin position="460"/>
        <end position="483"/>
    </location>
</feature>
<evidence type="ECO:0000313" key="3">
    <source>
        <dbReference type="EMBL" id="TFK28727.1"/>
    </source>
</evidence>
<feature type="region of interest" description="Disordered" evidence="1">
    <location>
        <begin position="825"/>
        <end position="943"/>
    </location>
</feature>
<dbReference type="GO" id="GO:0070822">
    <property type="term" value="C:Sin3-type complex"/>
    <property type="evidence" value="ECO:0007669"/>
    <property type="project" value="TreeGrafter"/>
</dbReference>
<dbReference type="PANTHER" id="PTHR31011">
    <property type="entry name" value="PROTEIN STB2-RELATED"/>
    <property type="match status" value="1"/>
</dbReference>
<feature type="compositionally biased region" description="Basic and acidic residues" evidence="1">
    <location>
        <begin position="669"/>
        <end position="679"/>
    </location>
</feature>
<feature type="region of interest" description="Disordered" evidence="1">
    <location>
        <begin position="552"/>
        <end position="626"/>
    </location>
</feature>
<feature type="region of interest" description="Disordered" evidence="1">
    <location>
        <begin position="354"/>
        <end position="404"/>
    </location>
</feature>
<protein>
    <recommendedName>
        <fullName evidence="2">STB6-like N-terminal domain-containing protein</fullName>
    </recommendedName>
</protein>
<dbReference type="Pfam" id="PF25995">
    <property type="entry name" value="STB6_N"/>
    <property type="match status" value="1"/>
</dbReference>
<feature type="non-terminal residue" evidence="3">
    <location>
        <position position="1"/>
    </location>
</feature>
<dbReference type="Proteomes" id="UP000307440">
    <property type="component" value="Unassembled WGS sequence"/>
</dbReference>
<keyword evidence="4" id="KW-1185">Reference proteome</keyword>
<evidence type="ECO:0000259" key="2">
    <source>
        <dbReference type="Pfam" id="PF25995"/>
    </source>
</evidence>
<sequence>MPSLLVPTTQSRPAFTKSTSVDLRQFQLYAVEKWLVDRNRHTHFLLVYTADPAHTVPLDQLTTDDDDAWDALVQAFRRDGAKPKHTPHGTLMATSLAHFRSDWTIVHIPNGDFAAVRDQLFANINLLRTGCSGRSALSLDEPSDTTKDRFISLYHLPETSFSPADQLSLLSSPAKRLPTVRGKTKDSHTFISTVLELVKLIQAGLSIFGCYKSPVDGLLCDSTLDAINQWMTEIGEPLLGLEPTERVVDPMLISALLSLILAVRNKLATLVAIDLHNPASLPSPPKDPFLFPHAFCASLAAYLQATNSSIVSSTITPQVIDLIDTHYESATRSRLKPVRKVLRTRIDDLAARVDSEGDEKKDYRSGGEDSTAVSPAGPSSARTLTLTPSTSTSTPLTSAGLSSLSTSTTDLASFLTVALTKEKDGDRLTSGGTFTGLHVRAHAAGQSRKERRRRLGASISVLPDAPSGSSRRPTRESVDLGSFYHSGIGDNPSTDVIRDRNIDTVVAGSVKALWSGRVAELVRLREYANTDPSLHTPIITLRAPSAGSALSAASSWSRTRSKGKHSRKASSSTNVNANVHSDGEINNNNNNNNNNNPRSETEDDSEGVYNTAPNASQTTFGSLLGGKVKGKIGTWTALAKRRAGGSVDLSPRPAKTPVGVSPVLSQDSNHQEGDHDKSKLKAHSMGSVDRPSHPSFPSNMKPKLIRVATAPSSRKERSGSISKVLEGGSANCSSGPQSPTLPPMIFVPGEHPIGEDESEMLSSGQISPLSDYRPSPFHLLKGSNPNTFLSAPIGQSLSGSTSNLLPNRDLVVQETVHKLHSKLLSVTHQQQQQRREGEQRKLLGKGRPSAGFRRLTAPSAVPRISSWSDPMSAKGILGPHSDDEADDRAEDDIEEEEEPAYERLEGYAEIDSDEPGLARTSRPTTTKHKPHRPVLKRKHPTSSIFGAGSDGELVVHGREKARFHSLLSVVGGDGVFNEEPTNFGFADQLGFHELSGDEGEGQEWMRRQRSLNRRRCGLGVSSHGALIRFVQFPFHVWRSKKLKV</sequence>
<dbReference type="AlphaFoldDB" id="A0A5C3L7G4"/>
<feature type="compositionally biased region" description="Low complexity" evidence="1">
    <location>
        <begin position="586"/>
        <end position="596"/>
    </location>
</feature>
<dbReference type="STRING" id="230819.A0A5C3L7G4"/>
<feature type="compositionally biased region" description="Basic and acidic residues" evidence="1">
    <location>
        <begin position="354"/>
        <end position="367"/>
    </location>
</feature>
<dbReference type="OrthoDB" id="19806at2759"/>
<accession>A0A5C3L7G4</accession>
<reference evidence="3 4" key="1">
    <citation type="journal article" date="2019" name="Nat. Ecol. Evol.">
        <title>Megaphylogeny resolves global patterns of mushroom evolution.</title>
        <authorList>
            <person name="Varga T."/>
            <person name="Krizsan K."/>
            <person name="Foldi C."/>
            <person name="Dima B."/>
            <person name="Sanchez-Garcia M."/>
            <person name="Sanchez-Ramirez S."/>
            <person name="Szollosi G.J."/>
            <person name="Szarkandi J.G."/>
            <person name="Papp V."/>
            <person name="Albert L."/>
            <person name="Andreopoulos W."/>
            <person name="Angelini C."/>
            <person name="Antonin V."/>
            <person name="Barry K.W."/>
            <person name="Bougher N.L."/>
            <person name="Buchanan P."/>
            <person name="Buyck B."/>
            <person name="Bense V."/>
            <person name="Catcheside P."/>
            <person name="Chovatia M."/>
            <person name="Cooper J."/>
            <person name="Damon W."/>
            <person name="Desjardin D."/>
            <person name="Finy P."/>
            <person name="Geml J."/>
            <person name="Haridas S."/>
            <person name="Hughes K."/>
            <person name="Justo A."/>
            <person name="Karasinski D."/>
            <person name="Kautmanova I."/>
            <person name="Kiss B."/>
            <person name="Kocsube S."/>
            <person name="Kotiranta H."/>
            <person name="LaButti K.M."/>
            <person name="Lechner B.E."/>
            <person name="Liimatainen K."/>
            <person name="Lipzen A."/>
            <person name="Lukacs Z."/>
            <person name="Mihaltcheva S."/>
            <person name="Morgado L.N."/>
            <person name="Niskanen T."/>
            <person name="Noordeloos M.E."/>
            <person name="Ohm R.A."/>
            <person name="Ortiz-Santana B."/>
            <person name="Ovrebo C."/>
            <person name="Racz N."/>
            <person name="Riley R."/>
            <person name="Savchenko A."/>
            <person name="Shiryaev A."/>
            <person name="Soop K."/>
            <person name="Spirin V."/>
            <person name="Szebenyi C."/>
            <person name="Tomsovsky M."/>
            <person name="Tulloss R.E."/>
            <person name="Uehling J."/>
            <person name="Grigoriev I.V."/>
            <person name="Vagvolgyi C."/>
            <person name="Papp T."/>
            <person name="Martin F.M."/>
            <person name="Miettinen O."/>
            <person name="Hibbett D.S."/>
            <person name="Nagy L.G."/>
        </authorList>
    </citation>
    <scope>NUCLEOTIDE SEQUENCE [LARGE SCALE GENOMIC DNA]</scope>
    <source>
        <strain evidence="3 4">CBS 121175</strain>
    </source>
</reference>
<feature type="region of interest" description="Disordered" evidence="1">
    <location>
        <begin position="641"/>
        <end position="743"/>
    </location>
</feature>
<gene>
    <name evidence="3" type="ORF">FA15DRAFT_664761</name>
</gene>
<dbReference type="InterPro" id="IPR038919">
    <property type="entry name" value="STB2/STB2"/>
</dbReference>
<dbReference type="EMBL" id="ML210153">
    <property type="protein sequence ID" value="TFK28727.1"/>
    <property type="molecule type" value="Genomic_DNA"/>
</dbReference>
<feature type="domain" description="STB6-like N-terminal" evidence="2">
    <location>
        <begin position="18"/>
        <end position="128"/>
    </location>
</feature>
<evidence type="ECO:0000256" key="1">
    <source>
        <dbReference type="SAM" id="MobiDB-lite"/>
    </source>
</evidence>
<evidence type="ECO:0000313" key="4">
    <source>
        <dbReference type="Proteomes" id="UP000307440"/>
    </source>
</evidence>
<feature type="compositionally biased region" description="Polar residues" evidence="1">
    <location>
        <begin position="569"/>
        <end position="579"/>
    </location>
</feature>
<dbReference type="PANTHER" id="PTHR31011:SF2">
    <property type="entry name" value="PROTEIN STB2-RELATED"/>
    <property type="match status" value="1"/>
</dbReference>
<feature type="compositionally biased region" description="Acidic residues" evidence="1">
    <location>
        <begin position="883"/>
        <end position="899"/>
    </location>
</feature>
<feature type="compositionally biased region" description="Basic residues" evidence="1">
    <location>
        <begin position="559"/>
        <end position="568"/>
    </location>
</feature>
<feature type="compositionally biased region" description="Low complexity" evidence="1">
    <location>
        <begin position="378"/>
        <end position="404"/>
    </location>
</feature>
<feature type="compositionally biased region" description="Polar residues" evidence="1">
    <location>
        <begin position="611"/>
        <end position="621"/>
    </location>
</feature>
<dbReference type="InterPro" id="IPR059025">
    <property type="entry name" value="STB6_N"/>
</dbReference>